<evidence type="ECO:0000313" key="3">
    <source>
        <dbReference type="EMBL" id="XBU15867.1"/>
    </source>
</evidence>
<feature type="transmembrane region" description="Helical" evidence="2">
    <location>
        <begin position="31"/>
        <end position="57"/>
    </location>
</feature>
<reference evidence="3" key="1">
    <citation type="submission" date="2024-06" db="EMBL/GenBank/DDBJ databases">
        <authorList>
            <person name="Song Z."/>
        </authorList>
    </citation>
    <scope>NUCLEOTIDE SEQUENCE</scope>
    <source>
        <strain evidence="3">A1-4-2</strain>
    </source>
</reference>
<protein>
    <recommendedName>
        <fullName evidence="4">Glycine zipper family protein</fullName>
    </recommendedName>
</protein>
<name>A0AAU7SXJ8_9GAMM</name>
<proteinExistence type="predicted"/>
<evidence type="ECO:0008006" key="4">
    <source>
        <dbReference type="Google" id="ProtNLM"/>
    </source>
</evidence>
<keyword evidence="2" id="KW-0472">Membrane</keyword>
<feature type="region of interest" description="Disordered" evidence="1">
    <location>
        <begin position="1"/>
        <end position="24"/>
    </location>
</feature>
<sequence>MNTEIQDPMIDTSPEQSTSAKSPFSPTLKGVLIGAVAGSVLPVFGTFSGAIIGGVAGKVYEKKYQNKCHAK</sequence>
<dbReference type="AlphaFoldDB" id="A0AAU7SXJ8"/>
<keyword evidence="2" id="KW-0812">Transmembrane</keyword>
<accession>A0AAU7SXJ8</accession>
<gene>
    <name evidence="3" type="ORF">ABJ384_01305</name>
</gene>
<evidence type="ECO:0000256" key="2">
    <source>
        <dbReference type="SAM" id="Phobius"/>
    </source>
</evidence>
<dbReference type="RefSeq" id="WP_180043476.1">
    <property type="nucleotide sequence ID" value="NZ_CP157981.1"/>
</dbReference>
<feature type="compositionally biased region" description="Polar residues" evidence="1">
    <location>
        <begin position="13"/>
        <end position="24"/>
    </location>
</feature>
<organism evidence="3">
    <name type="scientific">Acinetobacter sp. A1-4-2</name>
    <dbReference type="NCBI Taxonomy" id="3156489"/>
    <lineage>
        <taxon>Bacteria</taxon>
        <taxon>Pseudomonadati</taxon>
        <taxon>Pseudomonadota</taxon>
        <taxon>Gammaproteobacteria</taxon>
        <taxon>Moraxellales</taxon>
        <taxon>Moraxellaceae</taxon>
        <taxon>Acinetobacter</taxon>
    </lineage>
</organism>
<keyword evidence="2" id="KW-1133">Transmembrane helix</keyword>
<evidence type="ECO:0000256" key="1">
    <source>
        <dbReference type="SAM" id="MobiDB-lite"/>
    </source>
</evidence>
<dbReference type="EMBL" id="CP157981">
    <property type="protein sequence ID" value="XBU15867.1"/>
    <property type="molecule type" value="Genomic_DNA"/>
</dbReference>